<dbReference type="GeneID" id="63804140"/>
<feature type="DNA-binding region" description="HMG box" evidence="1">
    <location>
        <begin position="160"/>
        <end position="228"/>
    </location>
</feature>
<dbReference type="RefSeq" id="XP_040743838.1">
    <property type="nucleotide sequence ID" value="XM_040887492.1"/>
</dbReference>
<comment type="caution">
    <text evidence="4">The sequence shown here is derived from an EMBL/GenBank/DDBJ whole genome shotgun (WGS) entry which is preliminary data.</text>
</comment>
<proteinExistence type="predicted"/>
<dbReference type="AlphaFoldDB" id="A0A1Y1W9H6"/>
<dbReference type="OrthoDB" id="6247875at2759"/>
<evidence type="ECO:0000256" key="2">
    <source>
        <dbReference type="SAM" id="MobiDB-lite"/>
    </source>
</evidence>
<evidence type="ECO:0000313" key="5">
    <source>
        <dbReference type="Proteomes" id="UP000193922"/>
    </source>
</evidence>
<reference evidence="4 5" key="1">
    <citation type="submission" date="2016-07" db="EMBL/GenBank/DDBJ databases">
        <title>Pervasive Adenine N6-methylation of Active Genes in Fungi.</title>
        <authorList>
            <consortium name="DOE Joint Genome Institute"/>
            <person name="Mondo S.J."/>
            <person name="Dannebaum R.O."/>
            <person name="Kuo R.C."/>
            <person name="Labutti K."/>
            <person name="Haridas S."/>
            <person name="Kuo A."/>
            <person name="Salamov A."/>
            <person name="Ahrendt S.R."/>
            <person name="Lipzen A."/>
            <person name="Sullivan W."/>
            <person name="Andreopoulos W.B."/>
            <person name="Clum A."/>
            <person name="Lindquist E."/>
            <person name="Daum C."/>
            <person name="Ramamoorthy G.K."/>
            <person name="Gryganskyi A."/>
            <person name="Culley D."/>
            <person name="Magnuson J.K."/>
            <person name="James T.Y."/>
            <person name="O'Malley M.A."/>
            <person name="Stajich J.E."/>
            <person name="Spatafora J.W."/>
            <person name="Visel A."/>
            <person name="Grigoriev I.V."/>
        </authorList>
    </citation>
    <scope>NUCLEOTIDE SEQUENCE [LARGE SCALE GENOMIC DNA]</scope>
    <source>
        <strain evidence="4 5">ATCC 12442</strain>
    </source>
</reference>
<dbReference type="GO" id="GO:0003677">
    <property type="term" value="F:DNA binding"/>
    <property type="evidence" value="ECO:0007669"/>
    <property type="project" value="UniProtKB-UniRule"/>
</dbReference>
<feature type="compositionally biased region" description="Low complexity" evidence="2">
    <location>
        <begin position="258"/>
        <end position="269"/>
    </location>
</feature>
<feature type="region of interest" description="Disordered" evidence="2">
    <location>
        <begin position="225"/>
        <end position="312"/>
    </location>
</feature>
<keyword evidence="1" id="KW-0238">DNA-binding</keyword>
<evidence type="ECO:0000259" key="3">
    <source>
        <dbReference type="PROSITE" id="PS50118"/>
    </source>
</evidence>
<protein>
    <recommendedName>
        <fullName evidence="3">HMG box domain-containing protein</fullName>
    </recommendedName>
</protein>
<feature type="compositionally biased region" description="Polar residues" evidence="2">
    <location>
        <begin position="242"/>
        <end position="257"/>
    </location>
</feature>
<keyword evidence="1" id="KW-0539">Nucleus</keyword>
<dbReference type="Proteomes" id="UP000193922">
    <property type="component" value="Unassembled WGS sequence"/>
</dbReference>
<dbReference type="GO" id="GO:0005634">
    <property type="term" value="C:nucleus"/>
    <property type="evidence" value="ECO:0007669"/>
    <property type="project" value="UniProtKB-UniRule"/>
</dbReference>
<dbReference type="EMBL" id="MCFD01000006">
    <property type="protein sequence ID" value="ORX70200.1"/>
    <property type="molecule type" value="Genomic_DNA"/>
</dbReference>
<keyword evidence="5" id="KW-1185">Reference proteome</keyword>
<dbReference type="SUPFAM" id="SSF47095">
    <property type="entry name" value="HMG-box"/>
    <property type="match status" value="1"/>
</dbReference>
<dbReference type="PROSITE" id="PS50118">
    <property type="entry name" value="HMG_BOX_2"/>
    <property type="match status" value="1"/>
</dbReference>
<gene>
    <name evidence="4" type="ORF">DL89DRAFT_267421</name>
</gene>
<dbReference type="Pfam" id="PF00505">
    <property type="entry name" value="HMG_box"/>
    <property type="match status" value="1"/>
</dbReference>
<dbReference type="InterPro" id="IPR036910">
    <property type="entry name" value="HMG_box_dom_sf"/>
</dbReference>
<name>A0A1Y1W9H6_9FUNG</name>
<dbReference type="Gene3D" id="1.10.30.10">
    <property type="entry name" value="High mobility group box domain"/>
    <property type="match status" value="1"/>
</dbReference>
<feature type="domain" description="HMG box" evidence="3">
    <location>
        <begin position="160"/>
        <end position="228"/>
    </location>
</feature>
<dbReference type="InterPro" id="IPR009071">
    <property type="entry name" value="HMG_box_dom"/>
</dbReference>
<sequence>MDGHHFTYASDQAAGHTAAVPSMGFAGMGGVTMMPPMSLPQPSMHHYQHPPQQHLPGVAAINGNCLPPAGPSYLKTTLNLPCSSKVINHPESTIYRYNDTTETMEQKVRQFYSADGTSFIEHVPGHCLVFIPNGVNIDYFMREMRKVRVPRPQRKPKEKSNKPTNAFIKYRNFKIVDLKEKHPEISQTEISRMAGECWKTEKEEVKARFRKQYLEEKKIYDANKSNKRSRLESEADSETESQTEGSPGLSTSSHLQQSTPSNANTTSTADRSANNGFGLGLSSFDGPMGFNPGRRRSQTLPSNSFSRAGAKRRISQELRKHLAGKSNVAYATAAATANAQKNHAHPEFNFTNGPLHESPVMADASHSPFMAASMSPMLMPLNPGFPISDFSTPALSAAASAAPMTVNTAAGYAHSADGFEVFSPDQEDMAAAAAANSWSDAGFAASLSMMATSTVAAAPISTAPFMVDAAAVAATAAGALANTGYASISSDMVGSLTATPPTIAAVNTWPMPQSFNLVPEQSSIPPQ</sequence>
<evidence type="ECO:0000313" key="4">
    <source>
        <dbReference type="EMBL" id="ORX70200.1"/>
    </source>
</evidence>
<accession>A0A1Y1W9H6</accession>
<organism evidence="4 5">
    <name type="scientific">Linderina pennispora</name>
    <dbReference type="NCBI Taxonomy" id="61395"/>
    <lineage>
        <taxon>Eukaryota</taxon>
        <taxon>Fungi</taxon>
        <taxon>Fungi incertae sedis</taxon>
        <taxon>Zoopagomycota</taxon>
        <taxon>Kickxellomycotina</taxon>
        <taxon>Kickxellomycetes</taxon>
        <taxon>Kickxellales</taxon>
        <taxon>Kickxellaceae</taxon>
        <taxon>Linderina</taxon>
    </lineage>
</organism>
<dbReference type="SMART" id="SM00398">
    <property type="entry name" value="HMG"/>
    <property type="match status" value="1"/>
</dbReference>
<evidence type="ECO:0000256" key="1">
    <source>
        <dbReference type="PROSITE-ProRule" id="PRU00267"/>
    </source>
</evidence>
<dbReference type="STRING" id="61395.A0A1Y1W9H6"/>